<reference evidence="2 3" key="1">
    <citation type="journal article" date="2015" name="Nature">
        <title>rRNA introns, odd ribosomes, and small enigmatic genomes across a large radiation of phyla.</title>
        <authorList>
            <person name="Brown C.T."/>
            <person name="Hug L.A."/>
            <person name="Thomas B.C."/>
            <person name="Sharon I."/>
            <person name="Castelle C.J."/>
            <person name="Singh A."/>
            <person name="Wilkins M.J."/>
            <person name="Williams K.H."/>
            <person name="Banfield J.F."/>
        </authorList>
    </citation>
    <scope>NUCLEOTIDE SEQUENCE [LARGE SCALE GENOMIC DNA]</scope>
</reference>
<dbReference type="Proteomes" id="UP000034826">
    <property type="component" value="Unassembled WGS sequence"/>
</dbReference>
<keyword evidence="1" id="KW-1133">Transmembrane helix</keyword>
<feature type="transmembrane region" description="Helical" evidence="1">
    <location>
        <begin position="116"/>
        <end position="134"/>
    </location>
</feature>
<keyword evidence="1" id="KW-0472">Membrane</keyword>
<feature type="transmembrane region" description="Helical" evidence="1">
    <location>
        <begin position="352"/>
        <end position="370"/>
    </location>
</feature>
<feature type="transmembrane region" description="Helical" evidence="1">
    <location>
        <begin position="268"/>
        <end position="288"/>
    </location>
</feature>
<protein>
    <recommendedName>
        <fullName evidence="4">Glycosyltransferase RgtA/B/C/D-like domain-containing protein</fullName>
    </recommendedName>
</protein>
<feature type="transmembrane region" description="Helical" evidence="1">
    <location>
        <begin position="84"/>
        <end position="104"/>
    </location>
</feature>
<sequence length="508" mass="57421">MKKKVLIALFAIFVLALALRVIFLPQGSLLFMYDMARDAWVVDAILKGDFKILGPPASTPGLFHGVFYYYLLAPAYLLGKGSPLVASAYLAFLNSLGVLIVYYLTKLITKKPKTSLLAAFFYAISFGVSQYAAWLSNPSIALWTVPLIYLGLWLWLAEGKAWGPVVTGLGLGLSMQAEIFLGYHFIPILLWLWVERARIKRKSLLVFLIVFLATASSIILAEMKFGFKGIAAVASIFFSEDVFVKFRSLGDFIVLYLNQMGRVFSLTLLPSNVGYGGFLGIVIIVLAYKNWRKEKVKRRISWQPFLISYVLSHLAIVSLGGISTPFLTAGLEVGIIILAAIFVEEFLKKERFLAGFFLLLLVVSNLGLIFKENKKGQTNFAIQKDMTLARQLEVVNYTYQESRGSSFSINTFTSPLFMNTLWSYLYNWYGKGNYGYLPEWTGRDQVDQLGNNLPLAQKETKLHFFIIEPMQGIPEHFLVYELGAEDVRSQLVEERRFGEIRVQKRYAK</sequence>
<accession>A0A0G1J5G3</accession>
<evidence type="ECO:0000313" key="2">
    <source>
        <dbReference type="EMBL" id="KKT66881.1"/>
    </source>
</evidence>
<dbReference type="EMBL" id="LCIY01000017">
    <property type="protein sequence ID" value="KKT66881.1"/>
    <property type="molecule type" value="Genomic_DNA"/>
</dbReference>
<evidence type="ECO:0008006" key="4">
    <source>
        <dbReference type="Google" id="ProtNLM"/>
    </source>
</evidence>
<feature type="transmembrane region" description="Helical" evidence="1">
    <location>
        <begin position="326"/>
        <end position="343"/>
    </location>
</feature>
<evidence type="ECO:0000256" key="1">
    <source>
        <dbReference type="SAM" id="Phobius"/>
    </source>
</evidence>
<evidence type="ECO:0000313" key="3">
    <source>
        <dbReference type="Proteomes" id="UP000034826"/>
    </source>
</evidence>
<feature type="transmembrane region" description="Helical" evidence="1">
    <location>
        <begin position="140"/>
        <end position="157"/>
    </location>
</feature>
<name>A0A0G1J5G3_9BACT</name>
<feature type="transmembrane region" description="Helical" evidence="1">
    <location>
        <begin position="169"/>
        <end position="192"/>
    </location>
</feature>
<feature type="transmembrane region" description="Helical" evidence="1">
    <location>
        <begin position="204"/>
        <end position="223"/>
    </location>
</feature>
<dbReference type="AlphaFoldDB" id="A0A0G1J5G3"/>
<keyword evidence="1" id="KW-0812">Transmembrane</keyword>
<organism evidence="2 3">
    <name type="scientific">Candidatus Woesebacteria bacterium GW2011_GWA2_44_33</name>
    <dbReference type="NCBI Taxonomy" id="1618564"/>
    <lineage>
        <taxon>Bacteria</taxon>
        <taxon>Candidatus Woeseibacteriota</taxon>
    </lineage>
</organism>
<comment type="caution">
    <text evidence="2">The sequence shown here is derived from an EMBL/GenBank/DDBJ whole genome shotgun (WGS) entry which is preliminary data.</text>
</comment>
<proteinExistence type="predicted"/>
<gene>
    <name evidence="2" type="ORF">UW60_C0017G0013</name>
</gene>